<accession>A0A921IR70</accession>
<gene>
    <name evidence="6" type="ORF">K8U80_08800</name>
</gene>
<comment type="similarity">
    <text evidence="1">Belongs to the bacterial solute-binding protein 5 family.</text>
</comment>
<dbReference type="Gene3D" id="3.40.190.10">
    <property type="entry name" value="Periplasmic binding protein-like II"/>
    <property type="match status" value="1"/>
</dbReference>
<dbReference type="PANTHER" id="PTHR30290">
    <property type="entry name" value="PERIPLASMIC BINDING COMPONENT OF ABC TRANSPORTER"/>
    <property type="match status" value="1"/>
</dbReference>
<dbReference type="CDD" id="cd00995">
    <property type="entry name" value="PBP2_NikA_DppA_OppA_like"/>
    <property type="match status" value="1"/>
</dbReference>
<dbReference type="GO" id="GO:1904680">
    <property type="term" value="F:peptide transmembrane transporter activity"/>
    <property type="evidence" value="ECO:0007669"/>
    <property type="project" value="TreeGrafter"/>
</dbReference>
<dbReference type="InterPro" id="IPR030678">
    <property type="entry name" value="Peptide/Ni-bd"/>
</dbReference>
<dbReference type="InterPro" id="IPR000914">
    <property type="entry name" value="SBP_5_dom"/>
</dbReference>
<evidence type="ECO:0000313" key="7">
    <source>
        <dbReference type="Proteomes" id="UP000746751"/>
    </source>
</evidence>
<evidence type="ECO:0000256" key="1">
    <source>
        <dbReference type="ARBA" id="ARBA00005695"/>
    </source>
</evidence>
<dbReference type="Proteomes" id="UP000746751">
    <property type="component" value="Unassembled WGS sequence"/>
</dbReference>
<comment type="caution">
    <text evidence="6">The sequence shown here is derived from an EMBL/GenBank/DDBJ whole genome shotgun (WGS) entry which is preliminary data.</text>
</comment>
<feature type="domain" description="Solute-binding protein family 5" evidence="5">
    <location>
        <begin position="100"/>
        <end position="442"/>
    </location>
</feature>
<dbReference type="Pfam" id="PF00496">
    <property type="entry name" value="SBP_bac_5"/>
    <property type="match status" value="1"/>
</dbReference>
<dbReference type="PROSITE" id="PS51318">
    <property type="entry name" value="TAT"/>
    <property type="match status" value="1"/>
</dbReference>
<dbReference type="InterPro" id="IPR039424">
    <property type="entry name" value="SBP_5"/>
</dbReference>
<keyword evidence="2" id="KW-0813">Transport</keyword>
<feature type="chain" id="PRO_5038692097" evidence="4">
    <location>
        <begin position="30"/>
        <end position="538"/>
    </location>
</feature>
<reference evidence="6" key="1">
    <citation type="journal article" date="2021" name="PeerJ">
        <title>Extensive microbial diversity within the chicken gut microbiome revealed by metagenomics and culture.</title>
        <authorList>
            <person name="Gilroy R."/>
            <person name="Ravi A."/>
            <person name="Getino M."/>
            <person name="Pursley I."/>
            <person name="Horton D.L."/>
            <person name="Alikhan N.F."/>
            <person name="Baker D."/>
            <person name="Gharbi K."/>
            <person name="Hall N."/>
            <person name="Watson M."/>
            <person name="Adriaenssens E.M."/>
            <person name="Foster-Nyarko E."/>
            <person name="Jarju S."/>
            <person name="Secka A."/>
            <person name="Antonio M."/>
            <person name="Oren A."/>
            <person name="Chaudhuri R.R."/>
            <person name="La Ragione R."/>
            <person name="Hildebrand F."/>
            <person name="Pallen M.J."/>
        </authorList>
    </citation>
    <scope>NUCLEOTIDE SEQUENCE</scope>
    <source>
        <strain evidence="6">ChiGjej2B2-7701</strain>
    </source>
</reference>
<dbReference type="GO" id="GO:0043190">
    <property type="term" value="C:ATP-binding cassette (ABC) transporter complex"/>
    <property type="evidence" value="ECO:0007669"/>
    <property type="project" value="InterPro"/>
</dbReference>
<dbReference type="InterPro" id="IPR006311">
    <property type="entry name" value="TAT_signal"/>
</dbReference>
<reference evidence="6" key="2">
    <citation type="submission" date="2021-09" db="EMBL/GenBank/DDBJ databases">
        <authorList>
            <person name="Gilroy R."/>
        </authorList>
    </citation>
    <scope>NUCLEOTIDE SEQUENCE</scope>
    <source>
        <strain evidence="6">ChiGjej2B2-7701</strain>
    </source>
</reference>
<organism evidence="6 7">
    <name type="scientific">Collinsella ihumii</name>
    <dbReference type="NCBI Taxonomy" id="1720204"/>
    <lineage>
        <taxon>Bacteria</taxon>
        <taxon>Bacillati</taxon>
        <taxon>Actinomycetota</taxon>
        <taxon>Coriobacteriia</taxon>
        <taxon>Coriobacteriales</taxon>
        <taxon>Coriobacteriaceae</taxon>
        <taxon>Collinsella</taxon>
    </lineage>
</organism>
<dbReference type="PANTHER" id="PTHR30290:SF9">
    <property type="entry name" value="OLIGOPEPTIDE-BINDING PROTEIN APPA"/>
    <property type="match status" value="1"/>
</dbReference>
<feature type="signal peptide" evidence="4">
    <location>
        <begin position="1"/>
        <end position="29"/>
    </location>
</feature>
<evidence type="ECO:0000256" key="4">
    <source>
        <dbReference type="SAM" id="SignalP"/>
    </source>
</evidence>
<dbReference type="PROSITE" id="PS51257">
    <property type="entry name" value="PROKAR_LIPOPROTEIN"/>
    <property type="match status" value="1"/>
</dbReference>
<dbReference type="GO" id="GO:0015833">
    <property type="term" value="P:peptide transport"/>
    <property type="evidence" value="ECO:0007669"/>
    <property type="project" value="TreeGrafter"/>
</dbReference>
<name>A0A921IR70_9ACTN</name>
<keyword evidence="3 4" id="KW-0732">Signal</keyword>
<dbReference type="GO" id="GO:0042597">
    <property type="term" value="C:periplasmic space"/>
    <property type="evidence" value="ECO:0007669"/>
    <property type="project" value="UniProtKB-ARBA"/>
</dbReference>
<dbReference type="PIRSF" id="PIRSF002741">
    <property type="entry name" value="MppA"/>
    <property type="match status" value="1"/>
</dbReference>
<dbReference type="EMBL" id="DYVF01000051">
    <property type="protein sequence ID" value="HJG31476.1"/>
    <property type="molecule type" value="Genomic_DNA"/>
</dbReference>
<evidence type="ECO:0000259" key="5">
    <source>
        <dbReference type="Pfam" id="PF00496"/>
    </source>
</evidence>
<proteinExistence type="inferred from homology"/>
<dbReference type="SUPFAM" id="SSF53850">
    <property type="entry name" value="Periplasmic binding protein-like II"/>
    <property type="match status" value="1"/>
</dbReference>
<evidence type="ECO:0000256" key="2">
    <source>
        <dbReference type="ARBA" id="ARBA00022448"/>
    </source>
</evidence>
<sequence>MDIKNKPLSRRTFLGLTGATAAVAGLGLAGCGGDTGGTTDGGSGSTTGTEGGGTITAGSAYAPSDYNPTSTSSAFCLGANWHVLEGLYGTDPHDYSTFTELATGDPEQVDETHFTITVREGAAFSTGDPVTTEDIVESFDRTKANATYAAFLTPIDSLEATDDTTITVTTSIANFSLLKERLALVRVFPAGTTDDELANTPIGSGPWMYDSITDNAVDLVPNPNYNGDHAAADAGLHYDILTDATARMTAQQQGTTLVMESVTADAIDLIEDAGCKVDTVQGFGTRFIMFNTTKAPWDNKTARQAIMYAINTDQMIDNIFSGLAASASSYIPKDFPNYQEAATVYTYDQDKAKSLLSEAGVTPGALKIRTTDNTQASGMATQVKQDLDALGFECEIAEETSAATYAAIDGGTDDFDILIAPGDPSCWGADPDLLLNWWYGDNVWQQTRTGWSGSPEFAQIRELMNTALGQSGDEQQATWKQVYDIIADNVVLYPLVHVQTVTASWTDASTSPSKTAIEGFAGIGTTGMSFIDCKTVSA</sequence>
<dbReference type="Gene3D" id="3.10.105.10">
    <property type="entry name" value="Dipeptide-binding Protein, Domain 3"/>
    <property type="match status" value="1"/>
</dbReference>
<dbReference type="AlphaFoldDB" id="A0A921IR70"/>
<protein>
    <submittedName>
        <fullName evidence="6">ABC transporter substrate-binding protein</fullName>
    </submittedName>
</protein>
<evidence type="ECO:0000256" key="3">
    <source>
        <dbReference type="ARBA" id="ARBA00022729"/>
    </source>
</evidence>
<evidence type="ECO:0000313" key="6">
    <source>
        <dbReference type="EMBL" id="HJG31476.1"/>
    </source>
</evidence>